<feature type="region of interest" description="Disordered" evidence="1">
    <location>
        <begin position="1"/>
        <end position="100"/>
    </location>
</feature>
<evidence type="ECO:0000256" key="1">
    <source>
        <dbReference type="SAM" id="MobiDB-lite"/>
    </source>
</evidence>
<feature type="compositionally biased region" description="Basic and acidic residues" evidence="1">
    <location>
        <begin position="20"/>
        <end position="30"/>
    </location>
</feature>
<keyword evidence="3" id="KW-1185">Reference proteome</keyword>
<proteinExistence type="predicted"/>
<dbReference type="Proteomes" id="UP001222325">
    <property type="component" value="Unassembled WGS sequence"/>
</dbReference>
<organism evidence="2 3">
    <name type="scientific">Mycena belliarum</name>
    <dbReference type="NCBI Taxonomy" id="1033014"/>
    <lineage>
        <taxon>Eukaryota</taxon>
        <taxon>Fungi</taxon>
        <taxon>Dikarya</taxon>
        <taxon>Basidiomycota</taxon>
        <taxon>Agaricomycotina</taxon>
        <taxon>Agaricomycetes</taxon>
        <taxon>Agaricomycetidae</taxon>
        <taxon>Agaricales</taxon>
        <taxon>Marasmiineae</taxon>
        <taxon>Mycenaceae</taxon>
        <taxon>Mycena</taxon>
    </lineage>
</organism>
<dbReference type="AlphaFoldDB" id="A0AAD6U2Q9"/>
<accession>A0AAD6U2Q9</accession>
<reference evidence="2" key="1">
    <citation type="submission" date="2023-03" db="EMBL/GenBank/DDBJ databases">
        <title>Massive genome expansion in bonnet fungi (Mycena s.s.) driven by repeated elements and novel gene families across ecological guilds.</title>
        <authorList>
            <consortium name="Lawrence Berkeley National Laboratory"/>
            <person name="Harder C.B."/>
            <person name="Miyauchi S."/>
            <person name="Viragh M."/>
            <person name="Kuo A."/>
            <person name="Thoen E."/>
            <person name="Andreopoulos B."/>
            <person name="Lu D."/>
            <person name="Skrede I."/>
            <person name="Drula E."/>
            <person name="Henrissat B."/>
            <person name="Morin E."/>
            <person name="Kohler A."/>
            <person name="Barry K."/>
            <person name="LaButti K."/>
            <person name="Morin E."/>
            <person name="Salamov A."/>
            <person name="Lipzen A."/>
            <person name="Mereny Z."/>
            <person name="Hegedus B."/>
            <person name="Baldrian P."/>
            <person name="Stursova M."/>
            <person name="Weitz H."/>
            <person name="Taylor A."/>
            <person name="Grigoriev I.V."/>
            <person name="Nagy L.G."/>
            <person name="Martin F."/>
            <person name="Kauserud H."/>
        </authorList>
    </citation>
    <scope>NUCLEOTIDE SEQUENCE</scope>
    <source>
        <strain evidence="2">CBHHK173m</strain>
    </source>
</reference>
<dbReference type="EMBL" id="JARJCN010000036">
    <property type="protein sequence ID" value="KAJ7084902.1"/>
    <property type="molecule type" value="Genomic_DNA"/>
</dbReference>
<comment type="caution">
    <text evidence="2">The sequence shown here is derived from an EMBL/GenBank/DDBJ whole genome shotgun (WGS) entry which is preliminary data.</text>
</comment>
<name>A0AAD6U2Q9_9AGAR</name>
<protein>
    <submittedName>
        <fullName evidence="2">Uncharacterized protein</fullName>
    </submittedName>
</protein>
<evidence type="ECO:0000313" key="2">
    <source>
        <dbReference type="EMBL" id="KAJ7084902.1"/>
    </source>
</evidence>
<feature type="compositionally biased region" description="Polar residues" evidence="1">
    <location>
        <begin position="44"/>
        <end position="54"/>
    </location>
</feature>
<gene>
    <name evidence="2" type="ORF">B0H15DRAFT_802274</name>
</gene>
<sequence>MDGVTSDPESTLMSIACVSGERKSTEDCTSSRKSSGVLREFSKPTESSSLQQSEENGEVFGPNAPTEQQHPSRQAHRPRPPSHPCPTHSGAATAHPQRSRAFGRVSLKSRGAVTRCVCASLFLPTCTRALQLKPRTVCAPTPVRSRPTTVEGTLDSECATALVQRDGPRRLFSPSPSGCATPALARSQAPAHPARPPPFYASPPLGVLLSLSERTQPLRLYLGVVLASVLEALLQVIIACLSLDRRGPAPDASMWRLRTQRKSWCSARRRSRMLGFWNAGTRSCAGGRAHTGVGARGTERCTRSSGGTLPPLF</sequence>
<evidence type="ECO:0000313" key="3">
    <source>
        <dbReference type="Proteomes" id="UP001222325"/>
    </source>
</evidence>